<keyword evidence="2" id="KW-0812">Transmembrane</keyword>
<feature type="transmembrane region" description="Helical" evidence="2">
    <location>
        <begin position="124"/>
        <end position="147"/>
    </location>
</feature>
<dbReference type="Proteomes" id="UP001497383">
    <property type="component" value="Chromosome 1"/>
</dbReference>
<feature type="transmembrane region" description="Helical" evidence="2">
    <location>
        <begin position="75"/>
        <end position="104"/>
    </location>
</feature>
<accession>A0ABP0ZGN7</accession>
<protein>
    <submittedName>
        <fullName evidence="3">Uncharacterized protein</fullName>
    </submittedName>
</protein>
<evidence type="ECO:0000313" key="4">
    <source>
        <dbReference type="Proteomes" id="UP001497383"/>
    </source>
</evidence>
<feature type="compositionally biased region" description="Basic and acidic residues" evidence="1">
    <location>
        <begin position="307"/>
        <end position="327"/>
    </location>
</feature>
<feature type="compositionally biased region" description="Low complexity" evidence="1">
    <location>
        <begin position="239"/>
        <end position="268"/>
    </location>
</feature>
<dbReference type="PANTHER" id="PTHR35519:SF2">
    <property type="entry name" value="PH DOMAIN PROTEIN"/>
    <property type="match status" value="1"/>
</dbReference>
<dbReference type="PANTHER" id="PTHR35519">
    <property type="entry name" value="MEMBRANE PROTEINS"/>
    <property type="match status" value="1"/>
</dbReference>
<evidence type="ECO:0000256" key="1">
    <source>
        <dbReference type="SAM" id="MobiDB-lite"/>
    </source>
</evidence>
<feature type="compositionally biased region" description="Basic and acidic residues" evidence="1">
    <location>
        <begin position="279"/>
        <end position="291"/>
    </location>
</feature>
<dbReference type="GeneID" id="92205982"/>
<keyword evidence="2" id="KW-0472">Membrane</keyword>
<name>A0ABP0ZGN7_9ASCO</name>
<evidence type="ECO:0000313" key="3">
    <source>
        <dbReference type="EMBL" id="CAK9436228.1"/>
    </source>
</evidence>
<gene>
    <name evidence="3" type="ORF">LODBEIA_P07860</name>
</gene>
<feature type="compositionally biased region" description="Polar residues" evidence="1">
    <location>
        <begin position="292"/>
        <end position="303"/>
    </location>
</feature>
<dbReference type="Pfam" id="PF13430">
    <property type="entry name" value="DUF4112"/>
    <property type="match status" value="1"/>
</dbReference>
<dbReference type="InterPro" id="IPR025187">
    <property type="entry name" value="DUF4112"/>
</dbReference>
<reference evidence="3 4" key="1">
    <citation type="submission" date="2024-03" db="EMBL/GenBank/DDBJ databases">
        <authorList>
            <person name="Brejova B."/>
        </authorList>
    </citation>
    <scope>NUCLEOTIDE SEQUENCE [LARGE SCALE GENOMIC DNA]</scope>
    <source>
        <strain evidence="3 4">CBS 14171</strain>
    </source>
</reference>
<keyword evidence="4" id="KW-1185">Reference proteome</keyword>
<sequence length="327" mass="36859">MSSFIFKWVLNRLIRDNQWNKFGVEDPYYEDVLVDVKKNGEKKYKRIKRKDPEGISNHDSQILQEFRKRAYRYDYWFKIFGVQFGWANIVSVVPVVGTVIQTYWSLSLLWLARKIEDGFPLDLQLLFLLNIAIDFGLGLIPVVGSIVEIGYKANSRNFLLLEKHLVRVGEKNMGIIAKEEVRPGFINDKVSPYVDETYHERIVPFVDDTLKPGAIKAGEQMWEAGGQVLDLLQRKSKTRTSSSGSSTKGGASGGSTTQTSNTTVTASAVPRTDSPVADKSNRDYLNDDSRSIRSIKTLTENNGKSGKSQDKDKDVSSKSSLSHHDIN</sequence>
<organism evidence="3 4">
    <name type="scientific">Lodderomyces beijingensis</name>
    <dbReference type="NCBI Taxonomy" id="1775926"/>
    <lineage>
        <taxon>Eukaryota</taxon>
        <taxon>Fungi</taxon>
        <taxon>Dikarya</taxon>
        <taxon>Ascomycota</taxon>
        <taxon>Saccharomycotina</taxon>
        <taxon>Pichiomycetes</taxon>
        <taxon>Debaryomycetaceae</taxon>
        <taxon>Candida/Lodderomyces clade</taxon>
        <taxon>Lodderomyces</taxon>
    </lineage>
</organism>
<keyword evidence="2" id="KW-1133">Transmembrane helix</keyword>
<dbReference type="RefSeq" id="XP_066827724.1">
    <property type="nucleotide sequence ID" value="XM_066976744.1"/>
</dbReference>
<feature type="region of interest" description="Disordered" evidence="1">
    <location>
        <begin position="235"/>
        <end position="327"/>
    </location>
</feature>
<proteinExistence type="predicted"/>
<dbReference type="EMBL" id="OZ022405">
    <property type="protein sequence ID" value="CAK9436228.1"/>
    <property type="molecule type" value="Genomic_DNA"/>
</dbReference>
<evidence type="ECO:0000256" key="2">
    <source>
        <dbReference type="SAM" id="Phobius"/>
    </source>
</evidence>